<evidence type="ECO:0000313" key="2">
    <source>
        <dbReference type="Ensembl" id="ENSPMGP00000004020.1"/>
    </source>
</evidence>
<dbReference type="Ensembl" id="ENSPMGT00000004266.1">
    <property type="protein sequence ID" value="ENSPMGP00000004020.1"/>
    <property type="gene ID" value="ENSPMGG00000003435.1"/>
</dbReference>
<sequence length="87" mass="9967">METTLEPLDPALVNPVVRPDALDPCLDSRGRYKVVPSVVCSMCCLFGIIYCFFVLYFCGILMHLVNIQYFYVVLLYFSVYCCFKSTV</sequence>
<name>A0A3B3ZHF4_9GOBI</name>
<keyword evidence="3" id="KW-1185">Reference proteome</keyword>
<protein>
    <submittedName>
        <fullName evidence="2">Uncharacterized protein</fullName>
    </submittedName>
</protein>
<dbReference type="Proteomes" id="UP000261520">
    <property type="component" value="Unplaced"/>
</dbReference>
<feature type="transmembrane region" description="Helical" evidence="1">
    <location>
        <begin position="38"/>
        <end position="62"/>
    </location>
</feature>
<dbReference type="STRING" id="409849.ENSPMGP00000004020"/>
<evidence type="ECO:0000313" key="3">
    <source>
        <dbReference type="Proteomes" id="UP000261520"/>
    </source>
</evidence>
<accession>A0A3B3ZHF4</accession>
<reference evidence="2" key="1">
    <citation type="submission" date="2025-08" db="UniProtKB">
        <authorList>
            <consortium name="Ensembl"/>
        </authorList>
    </citation>
    <scope>IDENTIFICATION</scope>
</reference>
<reference evidence="2" key="2">
    <citation type="submission" date="2025-09" db="UniProtKB">
        <authorList>
            <consortium name="Ensembl"/>
        </authorList>
    </citation>
    <scope>IDENTIFICATION</scope>
</reference>
<keyword evidence="1" id="KW-1133">Transmembrane helix</keyword>
<dbReference type="AlphaFoldDB" id="A0A3B3ZHF4"/>
<proteinExistence type="predicted"/>
<keyword evidence="1" id="KW-0472">Membrane</keyword>
<organism evidence="2 3">
    <name type="scientific">Periophthalmus magnuspinnatus</name>
    <dbReference type="NCBI Taxonomy" id="409849"/>
    <lineage>
        <taxon>Eukaryota</taxon>
        <taxon>Metazoa</taxon>
        <taxon>Chordata</taxon>
        <taxon>Craniata</taxon>
        <taxon>Vertebrata</taxon>
        <taxon>Euteleostomi</taxon>
        <taxon>Actinopterygii</taxon>
        <taxon>Neopterygii</taxon>
        <taxon>Teleostei</taxon>
        <taxon>Neoteleostei</taxon>
        <taxon>Acanthomorphata</taxon>
        <taxon>Gobiaria</taxon>
        <taxon>Gobiiformes</taxon>
        <taxon>Gobioidei</taxon>
        <taxon>Gobiidae</taxon>
        <taxon>Oxudercinae</taxon>
        <taxon>Periophthalmus</taxon>
    </lineage>
</organism>
<evidence type="ECO:0000256" key="1">
    <source>
        <dbReference type="SAM" id="Phobius"/>
    </source>
</evidence>
<feature type="transmembrane region" description="Helical" evidence="1">
    <location>
        <begin position="68"/>
        <end position="83"/>
    </location>
</feature>
<keyword evidence="1" id="KW-0812">Transmembrane</keyword>